<keyword evidence="3" id="KW-1185">Reference proteome</keyword>
<protein>
    <recommendedName>
        <fullName evidence="1">Winged helix domain-containing protein</fullName>
    </recommendedName>
</protein>
<evidence type="ECO:0000259" key="1">
    <source>
        <dbReference type="Pfam" id="PF22324"/>
    </source>
</evidence>
<evidence type="ECO:0000313" key="2">
    <source>
        <dbReference type="EMBL" id="MBZ6075738.1"/>
    </source>
</evidence>
<dbReference type="Proteomes" id="UP000704176">
    <property type="component" value="Unassembled WGS sequence"/>
</dbReference>
<gene>
    <name evidence="2" type="ORF">K9B37_05480</name>
</gene>
<reference evidence="2 3" key="1">
    <citation type="submission" date="2021-09" db="EMBL/GenBank/DDBJ databases">
        <title>The complete genome sequence of a new microorganism.</title>
        <authorList>
            <person name="Zi Z."/>
        </authorList>
    </citation>
    <scope>NUCLEOTIDE SEQUENCE [LARGE SCALE GENOMIC DNA]</scope>
    <source>
        <strain evidence="2 3">WGZ8</strain>
    </source>
</reference>
<dbReference type="EMBL" id="JAIRBM010000003">
    <property type="protein sequence ID" value="MBZ6075738.1"/>
    <property type="molecule type" value="Genomic_DNA"/>
</dbReference>
<dbReference type="Pfam" id="PF22324">
    <property type="entry name" value="HTH_91"/>
    <property type="match status" value="1"/>
</dbReference>
<accession>A0ABS7VJN5</accession>
<name>A0ABS7VJN5_9HYPH</name>
<organism evidence="2 3">
    <name type="scientific">Microvirga puerhi</name>
    <dbReference type="NCBI Taxonomy" id="2876078"/>
    <lineage>
        <taxon>Bacteria</taxon>
        <taxon>Pseudomonadati</taxon>
        <taxon>Pseudomonadota</taxon>
        <taxon>Alphaproteobacteria</taxon>
        <taxon>Hyphomicrobiales</taxon>
        <taxon>Methylobacteriaceae</taxon>
        <taxon>Microvirga</taxon>
    </lineage>
</organism>
<evidence type="ECO:0000313" key="3">
    <source>
        <dbReference type="Proteomes" id="UP000704176"/>
    </source>
</evidence>
<dbReference type="InterPro" id="IPR054382">
    <property type="entry name" value="wHTH_alphaproteobact"/>
</dbReference>
<dbReference type="RefSeq" id="WP_224311897.1">
    <property type="nucleotide sequence ID" value="NZ_JAIRBM010000003.1"/>
</dbReference>
<feature type="domain" description="Winged helix" evidence="1">
    <location>
        <begin position="24"/>
        <end position="92"/>
    </location>
</feature>
<proteinExistence type="predicted"/>
<comment type="caution">
    <text evidence="2">The sequence shown here is derived from an EMBL/GenBank/DDBJ whole genome shotgun (WGS) entry which is preliminary data.</text>
</comment>
<sequence>MTFLARSHDDPVVALSIDFDGRVITVHGREAWALHILIVRGELGATPIDAVGPRWSNYLFLLRRSGIVIETIDEPHSGPFADRHARYVLGSPPGVVKITRASVRITSRKFVRNRGVPADPSAFAGRS</sequence>